<evidence type="ECO:0000313" key="4">
    <source>
        <dbReference type="EMBL" id="APA62650.1"/>
    </source>
</evidence>
<feature type="region of interest" description="Disordered" evidence="3">
    <location>
        <begin position="1"/>
        <end position="20"/>
    </location>
</feature>
<comment type="similarity">
    <text evidence="1">Belongs to the circoviridae capsid protein family.</text>
</comment>
<dbReference type="Gene3D" id="2.60.120.950">
    <property type="entry name" value="Circovirus capsid protein"/>
    <property type="match status" value="1"/>
</dbReference>
<evidence type="ECO:0000256" key="1">
    <source>
        <dbReference type="ARBA" id="ARBA00010301"/>
    </source>
</evidence>
<dbReference type="GO" id="GO:0019069">
    <property type="term" value="P:viral capsid assembly"/>
    <property type="evidence" value="ECO:0007669"/>
    <property type="project" value="InterPro"/>
</dbReference>
<reference evidence="4" key="1">
    <citation type="journal article" date="2017" name="PLoS ONE">
        <title>Novel circular single-stranded DNA viruses among an asteroid, echinoid and holothurian (Phylum: Echinodermata).</title>
        <authorList>
            <person name="Jackson E.W."/>
            <person name="Bistolas K.S.I."/>
            <person name="Button J.B."/>
            <person name="Hewson I."/>
        </authorList>
    </citation>
    <scope>NUCLEOTIDE SEQUENCE</scope>
</reference>
<organism evidence="4">
    <name type="scientific">uncultured virus</name>
    <dbReference type="NCBI Taxonomy" id="340016"/>
    <lineage>
        <taxon>Viruses</taxon>
        <taxon>environmental samples</taxon>
    </lineage>
</organism>
<dbReference type="InterPro" id="IPR003383">
    <property type="entry name" value="Circovirus_capsid"/>
</dbReference>
<accession>A0A1I9XGC8</accession>
<sequence>MVFQRKRFTRRPVTRRPARRRRFKRRVPRRYPGKIYYFKRSVELPVFPMQPTSNPNFFAYSFKLDDVPGVTEFTSLFDQFCLTGVSFKIIPAYNISFISGTSVSSPQGEVYTVIDYTDSYVPTSLDDLAQSQTLKRGSSLRINKRYFRPRILIPLSATTGGTMVGPRSMWLTTGPSSDEKHYGIKGAVTFADPALVPNCKFRISCTYYLKFKQVT</sequence>
<dbReference type="Pfam" id="PF02443">
    <property type="entry name" value="Circo_capsid"/>
    <property type="match status" value="1"/>
</dbReference>
<evidence type="ECO:0000256" key="3">
    <source>
        <dbReference type="SAM" id="MobiDB-lite"/>
    </source>
</evidence>
<proteinExistence type="inferred from homology"/>
<protein>
    <submittedName>
        <fullName evidence="4">Putative capsid protein</fullName>
    </submittedName>
</protein>
<dbReference type="InterPro" id="IPR038652">
    <property type="entry name" value="Circovirus_capsid_sf"/>
</dbReference>
<dbReference type="EMBL" id="KX246257">
    <property type="protein sequence ID" value="APA62650.1"/>
    <property type="molecule type" value="Genomic_DNA"/>
</dbReference>
<comment type="subunit">
    <text evidence="2">Homomultimer. Assembles in the nucleus, presumably in an immature form, then migrates to the cytoplasm once assembled as mature virion. Interacts with Rep; this interaction relocates Rep into the nucleus.</text>
</comment>
<evidence type="ECO:0000256" key="2">
    <source>
        <dbReference type="ARBA" id="ARBA00046863"/>
    </source>
</evidence>
<name>A0A1I9XGC8_9VIRU</name>